<comment type="caution">
    <text evidence="3">The sequence shown here is derived from an EMBL/GenBank/DDBJ whole genome shotgun (WGS) entry which is preliminary data.</text>
</comment>
<dbReference type="Proteomes" id="UP000887222">
    <property type="component" value="Unassembled WGS sequence"/>
</dbReference>
<keyword evidence="1" id="KW-0732">Signal</keyword>
<keyword evidence="4" id="KW-1185">Reference proteome</keyword>
<feature type="domain" description="YaiO beta-barrel" evidence="2">
    <location>
        <begin position="22"/>
        <end position="178"/>
    </location>
</feature>
<dbReference type="RefSeq" id="WP_220810150.1">
    <property type="nucleotide sequence ID" value="NZ_BPMK01000020.1"/>
</dbReference>
<accession>A0ABQ4Q938</accession>
<dbReference type="NCBIfam" id="TIGR04390">
    <property type="entry name" value="OMP_YaiO_dom"/>
    <property type="match status" value="1"/>
</dbReference>
<reference evidence="3 4" key="1">
    <citation type="journal article" date="2022" name="Int. J. Syst. Evol. Microbiol.">
        <title>Noviherbaspirillum aridicola sp. nov., isolated from an arid soil in Pakistan.</title>
        <authorList>
            <person name="Khan I.U."/>
            <person name="Saqib M."/>
            <person name="Amin A."/>
            <person name="Hussain F."/>
            <person name="Li L."/>
            <person name="Liu Y.H."/>
            <person name="Fang B.Z."/>
            <person name="Ahmed I."/>
            <person name="Li W.J."/>
        </authorList>
    </citation>
    <scope>NUCLEOTIDE SEQUENCE [LARGE SCALE GENOMIC DNA]</scope>
    <source>
        <strain evidence="3 4">NCCP-691</strain>
    </source>
</reference>
<dbReference type="PROSITE" id="PS51257">
    <property type="entry name" value="PROKAR_LIPOPROTEIN"/>
    <property type="match status" value="1"/>
</dbReference>
<organism evidence="3 4">
    <name type="scientific">Noviherbaspirillum aridicola</name>
    <dbReference type="NCBI Taxonomy" id="2849687"/>
    <lineage>
        <taxon>Bacteria</taxon>
        <taxon>Pseudomonadati</taxon>
        <taxon>Pseudomonadota</taxon>
        <taxon>Betaproteobacteria</taxon>
        <taxon>Burkholderiales</taxon>
        <taxon>Oxalobacteraceae</taxon>
        <taxon>Noviherbaspirillum</taxon>
    </lineage>
</organism>
<feature type="signal peptide" evidence="1">
    <location>
        <begin position="1"/>
        <end position="18"/>
    </location>
</feature>
<evidence type="ECO:0000313" key="3">
    <source>
        <dbReference type="EMBL" id="GIZ53733.1"/>
    </source>
</evidence>
<dbReference type="InterPro" id="IPR030887">
    <property type="entry name" value="Beta-barrel_YaiO"/>
</dbReference>
<dbReference type="SUPFAM" id="SSF56935">
    <property type="entry name" value="Porins"/>
    <property type="match status" value="1"/>
</dbReference>
<gene>
    <name evidence="3" type="ORF">NCCP691_37470</name>
</gene>
<protein>
    <recommendedName>
        <fullName evidence="2">YaiO beta-barrel domain-containing protein</fullName>
    </recommendedName>
</protein>
<sequence length="246" mass="26936">MRALLGAAALLAAACVQAQGNTSIGLRAGVERLSSDSPDWQERSLHLSHAFGKRHLLDAAATRTERFGLDDNQFALGYAVPLTERLTATLDANVSDTHRVLARHAYGGVLQYEFAPAWLVHGGVRSTRYNDVRVNQGLLMLERYVGAFSWALGWRPARAFRTTAHGIELRGGYYYGERNSAALILAGGKEAASIGGEVVLTTLRSVALTGRHWISDDWAVNWSAGRTRQGDFYSRNGINLGLQYTF</sequence>
<feature type="chain" id="PRO_5046537111" description="YaiO beta-barrel domain-containing protein" evidence="1">
    <location>
        <begin position="19"/>
        <end position="246"/>
    </location>
</feature>
<proteinExistence type="predicted"/>
<name>A0ABQ4Q938_9BURK</name>
<dbReference type="Pfam" id="PF19413">
    <property type="entry name" value="YaiO"/>
    <property type="match status" value="1"/>
</dbReference>
<evidence type="ECO:0000313" key="4">
    <source>
        <dbReference type="Proteomes" id="UP000887222"/>
    </source>
</evidence>
<evidence type="ECO:0000256" key="1">
    <source>
        <dbReference type="SAM" id="SignalP"/>
    </source>
</evidence>
<dbReference type="EMBL" id="BPMK01000020">
    <property type="protein sequence ID" value="GIZ53733.1"/>
    <property type="molecule type" value="Genomic_DNA"/>
</dbReference>
<evidence type="ECO:0000259" key="2">
    <source>
        <dbReference type="Pfam" id="PF19413"/>
    </source>
</evidence>